<dbReference type="SUPFAM" id="SSF47175">
    <property type="entry name" value="Cytochromes"/>
    <property type="match status" value="1"/>
</dbReference>
<accession>A0ABT7FKG2</accession>
<dbReference type="Gene3D" id="1.20.120.10">
    <property type="entry name" value="Cytochrome c/b562"/>
    <property type="match status" value="1"/>
</dbReference>
<reference evidence="2 3" key="1">
    <citation type="submission" date="2023-05" db="EMBL/GenBank/DDBJ databases">
        <title>Sedimentitalea sp. nov. JM2-8.</title>
        <authorList>
            <person name="Huang J."/>
        </authorList>
    </citation>
    <scope>NUCLEOTIDE SEQUENCE [LARGE SCALE GENOMIC DNA]</scope>
    <source>
        <strain evidence="2 3">JM2-8</strain>
    </source>
</reference>
<evidence type="ECO:0000256" key="1">
    <source>
        <dbReference type="SAM" id="SignalP"/>
    </source>
</evidence>
<keyword evidence="1" id="KW-0732">Signal</keyword>
<sequence length="157" mass="17285">MTQGFRPQHLAIAVTLAALVLATAALSQSGQISQVTNPGVQARMSTMNRANAALSTLNDMMGGRALFDRDRAGAARKDLMAATKSIPSVFRKPHADPLSNARPLIWSNWRDFKLKAKRAQRAAWNIDTDSLSDLRQSLPRMVLACLHCHDTYRDGTR</sequence>
<dbReference type="RefSeq" id="WP_284487556.1">
    <property type="nucleotide sequence ID" value="NZ_JASNJE010000044.1"/>
</dbReference>
<protein>
    <submittedName>
        <fullName evidence="2">Cytochrome c</fullName>
    </submittedName>
</protein>
<dbReference type="PROSITE" id="PS51009">
    <property type="entry name" value="CYTCII"/>
    <property type="match status" value="1"/>
</dbReference>
<organism evidence="2 3">
    <name type="scientific">Sedimentitalea xiamensis</name>
    <dbReference type="NCBI Taxonomy" id="3050037"/>
    <lineage>
        <taxon>Bacteria</taxon>
        <taxon>Pseudomonadati</taxon>
        <taxon>Pseudomonadota</taxon>
        <taxon>Alphaproteobacteria</taxon>
        <taxon>Rhodobacterales</taxon>
        <taxon>Paracoccaceae</taxon>
        <taxon>Sedimentitalea</taxon>
    </lineage>
</organism>
<dbReference type="InterPro" id="IPR010980">
    <property type="entry name" value="Cyt_c/b562"/>
</dbReference>
<dbReference type="Proteomes" id="UP001227126">
    <property type="component" value="Unassembled WGS sequence"/>
</dbReference>
<dbReference type="EMBL" id="JASNJE010000044">
    <property type="protein sequence ID" value="MDK3075634.1"/>
    <property type="molecule type" value="Genomic_DNA"/>
</dbReference>
<keyword evidence="3" id="KW-1185">Reference proteome</keyword>
<feature type="chain" id="PRO_5045173953" evidence="1">
    <location>
        <begin position="28"/>
        <end position="157"/>
    </location>
</feature>
<evidence type="ECO:0000313" key="3">
    <source>
        <dbReference type="Proteomes" id="UP001227126"/>
    </source>
</evidence>
<feature type="signal peptide" evidence="1">
    <location>
        <begin position="1"/>
        <end position="27"/>
    </location>
</feature>
<gene>
    <name evidence="2" type="ORF">QO034_21435</name>
</gene>
<evidence type="ECO:0000313" key="2">
    <source>
        <dbReference type="EMBL" id="MDK3075634.1"/>
    </source>
</evidence>
<dbReference type="InterPro" id="IPR002321">
    <property type="entry name" value="Cyt_c_II"/>
</dbReference>
<dbReference type="Pfam" id="PF01322">
    <property type="entry name" value="Cytochrom_C_2"/>
    <property type="match status" value="1"/>
</dbReference>
<comment type="caution">
    <text evidence="2">The sequence shown here is derived from an EMBL/GenBank/DDBJ whole genome shotgun (WGS) entry which is preliminary data.</text>
</comment>
<proteinExistence type="predicted"/>
<name>A0ABT7FKG2_9RHOB</name>